<dbReference type="AlphaFoldDB" id="F0XE41"/>
<keyword evidence="2" id="KW-1185">Reference proteome</keyword>
<dbReference type="InParanoid" id="F0XE41"/>
<name>F0XE41_GROCL</name>
<accession>F0XE41</accession>
<gene>
    <name evidence="1" type="ORF">CMQ_436</name>
</gene>
<dbReference type="Proteomes" id="UP000007796">
    <property type="component" value="Unassembled WGS sequence"/>
</dbReference>
<dbReference type="RefSeq" id="XP_014172990.1">
    <property type="nucleotide sequence ID" value="XM_014317515.1"/>
</dbReference>
<dbReference type="EMBL" id="GL629765">
    <property type="protein sequence ID" value="EFX03508.1"/>
    <property type="molecule type" value="Genomic_DNA"/>
</dbReference>
<evidence type="ECO:0000313" key="1">
    <source>
        <dbReference type="EMBL" id="EFX03508.1"/>
    </source>
</evidence>
<dbReference type="HOGENOM" id="CLU_1138096_0_0_1"/>
<reference evidence="1 2" key="1">
    <citation type="journal article" date="2011" name="Proc. Natl. Acad. Sci. U.S.A.">
        <title>Genome and transcriptome analyses of the mountain pine beetle-fungal symbiont Grosmannia clavigera, a lodgepole pine pathogen.</title>
        <authorList>
            <person name="DiGuistini S."/>
            <person name="Wang Y."/>
            <person name="Liao N.Y."/>
            <person name="Taylor G."/>
            <person name="Tanguay P."/>
            <person name="Feau N."/>
            <person name="Henrissat B."/>
            <person name="Chan S.K."/>
            <person name="Hesse-Orce U."/>
            <person name="Alamouti S.M."/>
            <person name="Tsui C.K.M."/>
            <person name="Docking R.T."/>
            <person name="Levasseur A."/>
            <person name="Haridas S."/>
            <person name="Robertson G."/>
            <person name="Birol I."/>
            <person name="Holt R.A."/>
            <person name="Marra M.A."/>
            <person name="Hamelin R.C."/>
            <person name="Hirst M."/>
            <person name="Jones S.J.M."/>
            <person name="Bohlmann J."/>
            <person name="Breuil C."/>
        </authorList>
    </citation>
    <scope>NUCLEOTIDE SEQUENCE [LARGE SCALE GENOMIC DNA]</scope>
    <source>
        <strain evidence="2">kw1407 / UAMH 11150</strain>
    </source>
</reference>
<evidence type="ECO:0000313" key="2">
    <source>
        <dbReference type="Proteomes" id="UP000007796"/>
    </source>
</evidence>
<proteinExistence type="predicted"/>
<protein>
    <submittedName>
        <fullName evidence="1">Uncharacterized protein</fullName>
    </submittedName>
</protein>
<dbReference type="GeneID" id="25977562"/>
<sequence length="244" mass="26970">MTPAKSRPDKDVCLERLASTFASIPADHPDAEFAREVQDKVQKMLDQNCCYAKTRIGKRLKRMSMKEALSRDDLSAIRADFFASKIFSVQNSPISSIIAHATATDNMDLIEDLTGTPAAENPIKFTLTEVAAIEVEQKPAKRPRNDTTSTSILDKERTEIEVMARLGNDARFRAVRAAHRTISVAAVRGSYGSLKQACAARDVLEAYLDDIRELMNETSALKHVVDARVRHLGKPKEPSLTSAV</sequence>
<organism evidence="2">
    <name type="scientific">Grosmannia clavigera (strain kw1407 / UAMH 11150)</name>
    <name type="common">Blue stain fungus</name>
    <name type="synonym">Graphiocladiella clavigera</name>
    <dbReference type="NCBI Taxonomy" id="655863"/>
    <lineage>
        <taxon>Eukaryota</taxon>
        <taxon>Fungi</taxon>
        <taxon>Dikarya</taxon>
        <taxon>Ascomycota</taxon>
        <taxon>Pezizomycotina</taxon>
        <taxon>Sordariomycetes</taxon>
        <taxon>Sordariomycetidae</taxon>
        <taxon>Ophiostomatales</taxon>
        <taxon>Ophiostomataceae</taxon>
        <taxon>Leptographium</taxon>
    </lineage>
</organism>